<dbReference type="InterPro" id="IPR001841">
    <property type="entry name" value="Znf_RING"/>
</dbReference>
<dbReference type="PROSITE" id="PS50089">
    <property type="entry name" value="ZF_RING_2"/>
    <property type="match status" value="1"/>
</dbReference>
<dbReference type="CDD" id="cd16448">
    <property type="entry name" value="RING-H2"/>
    <property type="match status" value="1"/>
</dbReference>
<evidence type="ECO:0000259" key="3">
    <source>
        <dbReference type="PROSITE" id="PS50089"/>
    </source>
</evidence>
<proteinExistence type="predicted"/>
<dbReference type="Gene3D" id="3.30.40.10">
    <property type="entry name" value="Zinc/RING finger domain, C3HC4 (zinc finger)"/>
    <property type="match status" value="1"/>
</dbReference>
<keyword evidence="2" id="KW-0472">Membrane</keyword>
<dbReference type="InterPro" id="IPR013083">
    <property type="entry name" value="Znf_RING/FYVE/PHD"/>
</dbReference>
<dbReference type="OrthoDB" id="8062037at2759"/>
<gene>
    <name evidence="4" type="ORF">BDV23DRAFT_149233</name>
</gene>
<reference evidence="4" key="1">
    <citation type="submission" date="2019-04" db="EMBL/GenBank/DDBJ databases">
        <title>Friends and foes A comparative genomics studyof 23 Aspergillus species from section Flavi.</title>
        <authorList>
            <consortium name="DOE Joint Genome Institute"/>
            <person name="Kjaerbolling I."/>
            <person name="Vesth T."/>
            <person name="Frisvad J.C."/>
            <person name="Nybo J.L."/>
            <person name="Theobald S."/>
            <person name="Kildgaard S."/>
            <person name="Isbrandt T."/>
            <person name="Kuo A."/>
            <person name="Sato A."/>
            <person name="Lyhne E.K."/>
            <person name="Kogle M.E."/>
            <person name="Wiebenga A."/>
            <person name="Kun R.S."/>
            <person name="Lubbers R.J."/>
            <person name="Makela M.R."/>
            <person name="Barry K."/>
            <person name="Chovatia M."/>
            <person name="Clum A."/>
            <person name="Daum C."/>
            <person name="Haridas S."/>
            <person name="He G."/>
            <person name="LaButti K."/>
            <person name="Lipzen A."/>
            <person name="Mondo S."/>
            <person name="Riley R."/>
            <person name="Salamov A."/>
            <person name="Simmons B.A."/>
            <person name="Magnuson J.K."/>
            <person name="Henrissat B."/>
            <person name="Mortensen U.H."/>
            <person name="Larsen T.O."/>
            <person name="Devries R.P."/>
            <person name="Grigoriev I.V."/>
            <person name="Machida M."/>
            <person name="Baker S.E."/>
            <person name="Andersen M.R."/>
        </authorList>
    </citation>
    <scope>NUCLEOTIDE SEQUENCE [LARGE SCALE GENOMIC DNA]</scope>
    <source>
        <strain evidence="4">IBT 14317</strain>
    </source>
</reference>
<protein>
    <recommendedName>
        <fullName evidence="3">RING-type domain-containing protein</fullName>
    </recommendedName>
</protein>
<dbReference type="PANTHER" id="PTHR47258">
    <property type="match status" value="1"/>
</dbReference>
<keyword evidence="1" id="KW-0479">Metal-binding</keyword>
<dbReference type="InterPro" id="IPR044249">
    <property type="entry name" value="XERICO-like"/>
</dbReference>
<feature type="transmembrane region" description="Helical" evidence="2">
    <location>
        <begin position="20"/>
        <end position="42"/>
    </location>
</feature>
<keyword evidence="1" id="KW-0863">Zinc-finger</keyword>
<keyword evidence="1" id="KW-0862">Zinc</keyword>
<evidence type="ECO:0000313" key="4">
    <source>
        <dbReference type="EMBL" id="KAE8393464.1"/>
    </source>
</evidence>
<dbReference type="SUPFAM" id="SSF57850">
    <property type="entry name" value="RING/U-box"/>
    <property type="match status" value="1"/>
</dbReference>
<dbReference type="SMART" id="SM00184">
    <property type="entry name" value="RING"/>
    <property type="match status" value="1"/>
</dbReference>
<evidence type="ECO:0000256" key="2">
    <source>
        <dbReference type="SAM" id="Phobius"/>
    </source>
</evidence>
<dbReference type="EMBL" id="ML735229">
    <property type="protein sequence ID" value="KAE8393464.1"/>
    <property type="molecule type" value="Genomic_DNA"/>
</dbReference>
<evidence type="ECO:0000256" key="1">
    <source>
        <dbReference type="PROSITE-ProRule" id="PRU00175"/>
    </source>
</evidence>
<keyword evidence="2" id="KW-0812">Transmembrane</keyword>
<feature type="domain" description="RING-type" evidence="3">
    <location>
        <begin position="109"/>
        <end position="151"/>
    </location>
</feature>
<name>A0A5N7CH35_PETAA</name>
<dbReference type="GO" id="GO:0008270">
    <property type="term" value="F:zinc ion binding"/>
    <property type="evidence" value="ECO:0007669"/>
    <property type="project" value="UniProtKB-KW"/>
</dbReference>
<organism evidence="4">
    <name type="scientific">Petromyces alliaceus</name>
    <name type="common">Aspergillus alliaceus</name>
    <dbReference type="NCBI Taxonomy" id="209559"/>
    <lineage>
        <taxon>Eukaryota</taxon>
        <taxon>Fungi</taxon>
        <taxon>Dikarya</taxon>
        <taxon>Ascomycota</taxon>
        <taxon>Pezizomycotina</taxon>
        <taxon>Eurotiomycetes</taxon>
        <taxon>Eurotiomycetidae</taxon>
        <taxon>Eurotiales</taxon>
        <taxon>Aspergillaceae</taxon>
        <taxon>Aspergillus</taxon>
        <taxon>Aspergillus subgen. Circumdati</taxon>
    </lineage>
</organism>
<dbReference type="AlphaFoldDB" id="A0A5N7CH35"/>
<dbReference type="PANTHER" id="PTHR47258:SF1">
    <property type="entry name" value="E3 UBIQUITIN-PROTEIN LIGASE XERICO-RELATED"/>
    <property type="match status" value="1"/>
</dbReference>
<keyword evidence="2" id="KW-1133">Transmembrane helix</keyword>
<dbReference type="Pfam" id="PF13639">
    <property type="entry name" value="zf-RING_2"/>
    <property type="match status" value="1"/>
</dbReference>
<sequence>MMDLAETENTTPKTPSTIHLQVRVLVAICALVYVVTAIWILLRSYYITTLHLDLSTILDPSFSAPTATEEERRLNLLERVAPTKPFNSWWRSVQTERDPLKAYDRIFDCAICLEPVAKTSPIHTLSCRHVFHSHCLETWFLNYHYTCPLCQTPFHVQVQNHPDHAV</sequence>
<accession>A0A5N7CH35</accession>
<dbReference type="Proteomes" id="UP000326877">
    <property type="component" value="Unassembled WGS sequence"/>
</dbReference>